<dbReference type="InterPro" id="IPR038418">
    <property type="entry name" value="6-PTP_synth/QueD_sf"/>
</dbReference>
<dbReference type="UniPathway" id="UPA00391"/>
<keyword evidence="4 8" id="KW-0479">Metal-binding</keyword>
<reference evidence="11" key="1">
    <citation type="submission" date="2019-06" db="EMBL/GenBank/DDBJ databases">
        <title>Complete genome sequence of Methylogaea oryzae strain JCM16910.</title>
        <authorList>
            <person name="Asakawa S."/>
        </authorList>
    </citation>
    <scope>NUCLEOTIDE SEQUENCE</scope>
    <source>
        <strain evidence="11">E10</strain>
    </source>
</reference>
<keyword evidence="6 8" id="KW-0456">Lyase</keyword>
<dbReference type="Pfam" id="PF01242">
    <property type="entry name" value="PTPS"/>
    <property type="match status" value="1"/>
</dbReference>
<evidence type="ECO:0000256" key="5">
    <source>
        <dbReference type="ARBA" id="ARBA00022833"/>
    </source>
</evidence>
<evidence type="ECO:0000256" key="2">
    <source>
        <dbReference type="ARBA" id="ARBA00008900"/>
    </source>
</evidence>
<organism evidence="11 12">
    <name type="scientific">Methylogaea oryzae</name>
    <dbReference type="NCBI Taxonomy" id="1295382"/>
    <lineage>
        <taxon>Bacteria</taxon>
        <taxon>Pseudomonadati</taxon>
        <taxon>Pseudomonadota</taxon>
        <taxon>Gammaproteobacteria</taxon>
        <taxon>Methylococcales</taxon>
        <taxon>Methylococcaceae</taxon>
        <taxon>Methylogaea</taxon>
    </lineage>
</organism>
<evidence type="ECO:0000313" key="11">
    <source>
        <dbReference type="EMBL" id="BBL70447.1"/>
    </source>
</evidence>
<gene>
    <name evidence="11" type="primary">queD</name>
    <name evidence="11" type="ORF">MoryE10_10530</name>
</gene>
<name>A0A8D4VMX6_9GAMM</name>
<protein>
    <recommendedName>
        <fullName evidence="3 8">6-carboxy-5,6,7,8-tetrahydropterin synthase</fullName>
        <ecNumber evidence="8">4.-.-.-</ecNumber>
    </recommendedName>
</protein>
<feature type="active site" description="Proton acceptor" evidence="9">
    <location>
        <position position="23"/>
    </location>
</feature>
<dbReference type="PANTHER" id="PTHR12589">
    <property type="entry name" value="PYRUVOYL TETRAHYDROBIOPTERIN SYNTHASE"/>
    <property type="match status" value="1"/>
</dbReference>
<evidence type="ECO:0000256" key="7">
    <source>
        <dbReference type="ARBA" id="ARBA00048807"/>
    </source>
</evidence>
<dbReference type="EMBL" id="AP019782">
    <property type="protein sequence ID" value="BBL70447.1"/>
    <property type="molecule type" value="Genomic_DNA"/>
</dbReference>
<dbReference type="GO" id="GO:0070497">
    <property type="term" value="F:6-carboxytetrahydropterin synthase activity"/>
    <property type="evidence" value="ECO:0007669"/>
    <property type="project" value="UniProtKB-EC"/>
</dbReference>
<sequence length="133" mass="15316">MYKVTKEISFCYGHRLMHHAGKCRHLHGHSARAAITIAADELDRQGMVCDFSDIDAAARQLIDEQFDHNMLLHRDDPALPWLRQNNERHLVLDEHPTAEALAKMIYRHMQAQGYRVVQVAIWETATAHASYSE</sequence>
<evidence type="ECO:0000256" key="8">
    <source>
        <dbReference type="PIRNR" id="PIRNR006113"/>
    </source>
</evidence>
<evidence type="ECO:0000313" key="12">
    <source>
        <dbReference type="Proteomes" id="UP000824988"/>
    </source>
</evidence>
<dbReference type="SUPFAM" id="SSF55620">
    <property type="entry name" value="Tetrahydrobiopterin biosynthesis enzymes-like"/>
    <property type="match status" value="1"/>
</dbReference>
<evidence type="ECO:0000256" key="6">
    <source>
        <dbReference type="ARBA" id="ARBA00023239"/>
    </source>
</evidence>
<dbReference type="AlphaFoldDB" id="A0A8D4VMX6"/>
<dbReference type="Proteomes" id="UP000824988">
    <property type="component" value="Chromosome"/>
</dbReference>
<evidence type="ECO:0000256" key="4">
    <source>
        <dbReference type="ARBA" id="ARBA00022723"/>
    </source>
</evidence>
<comment type="similarity">
    <text evidence="2 8">Belongs to the PTPS family. QueD subfamily.</text>
</comment>
<evidence type="ECO:0000256" key="3">
    <source>
        <dbReference type="ARBA" id="ARBA00018141"/>
    </source>
</evidence>
<evidence type="ECO:0000256" key="1">
    <source>
        <dbReference type="ARBA" id="ARBA00005061"/>
    </source>
</evidence>
<feature type="active site" description="Charge relay system" evidence="9">
    <location>
        <position position="123"/>
    </location>
</feature>
<keyword evidence="5 8" id="KW-0862">Zinc</keyword>
<proteinExistence type="inferred from homology"/>
<dbReference type="InterPro" id="IPR007115">
    <property type="entry name" value="6-PTP_synth/QueD"/>
</dbReference>
<dbReference type="Gene3D" id="3.30.479.10">
    <property type="entry name" value="6-pyruvoyl tetrahydropterin synthase/QueD"/>
    <property type="match status" value="1"/>
</dbReference>
<comment type="cofactor">
    <cofactor evidence="8 10">
        <name>Zn(2+)</name>
        <dbReference type="ChEBI" id="CHEBI:29105"/>
    </cofactor>
    <text evidence="8 10">Binds 1 zinc ion per subunit.</text>
</comment>
<feature type="binding site" evidence="10">
    <location>
        <position position="27"/>
    </location>
    <ligand>
        <name>Zn(2+)</name>
        <dbReference type="ChEBI" id="CHEBI:29105"/>
    </ligand>
</feature>
<evidence type="ECO:0000256" key="9">
    <source>
        <dbReference type="PIRSR" id="PIRSR006113-1"/>
    </source>
</evidence>
<dbReference type="GO" id="GO:0008616">
    <property type="term" value="P:tRNA queuosine(34) biosynthetic process"/>
    <property type="evidence" value="ECO:0007669"/>
    <property type="project" value="UniProtKB-KW"/>
</dbReference>
<dbReference type="GO" id="GO:0046872">
    <property type="term" value="F:metal ion binding"/>
    <property type="evidence" value="ECO:0007669"/>
    <property type="project" value="UniProtKB-KW"/>
</dbReference>
<dbReference type="EC" id="4.-.-.-" evidence="8"/>
<dbReference type="RefSeq" id="WP_054773060.1">
    <property type="nucleotide sequence ID" value="NZ_AP019782.1"/>
</dbReference>
<feature type="binding site" evidence="10">
    <location>
        <position position="14"/>
    </location>
    <ligand>
        <name>Zn(2+)</name>
        <dbReference type="ChEBI" id="CHEBI:29105"/>
    </ligand>
</feature>
<feature type="active site" description="Charge relay system" evidence="9">
    <location>
        <position position="68"/>
    </location>
</feature>
<keyword evidence="8" id="KW-0671">Queuosine biosynthesis</keyword>
<dbReference type="PANTHER" id="PTHR12589:SF7">
    <property type="entry name" value="6-PYRUVOYL TETRAHYDROBIOPTERIN SYNTHASE"/>
    <property type="match status" value="1"/>
</dbReference>
<accession>A0A8D4VMX6</accession>
<keyword evidence="12" id="KW-1185">Reference proteome</keyword>
<feature type="binding site" evidence="10">
    <location>
        <position position="29"/>
    </location>
    <ligand>
        <name>Zn(2+)</name>
        <dbReference type="ChEBI" id="CHEBI:29105"/>
    </ligand>
</feature>
<comment type="pathway">
    <text evidence="1 8">Purine metabolism; 7-cyano-7-deazaguanine biosynthesis.</text>
</comment>
<comment type="catalytic activity">
    <reaction evidence="7 8">
        <text>7,8-dihydroneopterin 3'-triphosphate + H2O = 6-carboxy-5,6,7,8-tetrahydropterin + triphosphate + acetaldehyde + 2 H(+)</text>
        <dbReference type="Rhea" id="RHEA:27966"/>
        <dbReference type="ChEBI" id="CHEBI:15343"/>
        <dbReference type="ChEBI" id="CHEBI:15377"/>
        <dbReference type="ChEBI" id="CHEBI:15378"/>
        <dbReference type="ChEBI" id="CHEBI:18036"/>
        <dbReference type="ChEBI" id="CHEBI:58462"/>
        <dbReference type="ChEBI" id="CHEBI:61032"/>
        <dbReference type="EC" id="4.1.2.50"/>
    </reaction>
</comment>
<evidence type="ECO:0000256" key="10">
    <source>
        <dbReference type="PIRSR" id="PIRSR006113-2"/>
    </source>
</evidence>
<dbReference type="KEGG" id="moz:MoryE10_10530"/>
<dbReference type="PIRSF" id="PIRSF006113">
    <property type="entry name" value="PTP_synth"/>
    <property type="match status" value="1"/>
</dbReference>